<sequence length="262" mass="29569">MAILTIIKRVPAQRRPAERLATPTHVNILSIATESLPLPKRPRPSAPPQPPPPPPGSHQGSAPTQTPLATADHDHEVGLQLFPVIFRGPLPFPKRPWPSDPPPPSPPPPEPPRDSPAFPQDPLEPPRRPTPRWRRPRLRPRGRSPVVPRLSFTGSPDIDARIQLRLRRMATLQRLDRLYKKVKYFCTHCKVTRAVFDRAMKELLREGSLYQLGINPDAVLAEDSVQEFFLVRLFVLAQDAACADKRKTIQVRDLDLAWASRL</sequence>
<dbReference type="AlphaFoldDB" id="A0A8T0FAJ8"/>
<gene>
    <name evidence="3" type="ORF">HNY73_008111</name>
</gene>
<feature type="compositionally biased region" description="Pro residues" evidence="1">
    <location>
        <begin position="92"/>
        <end position="110"/>
    </location>
</feature>
<feature type="region of interest" description="Disordered" evidence="1">
    <location>
        <begin position="92"/>
        <end position="152"/>
    </location>
</feature>
<name>A0A8T0FAJ8_ARGBR</name>
<dbReference type="InterPro" id="IPR007125">
    <property type="entry name" value="H2A/H2B/H3"/>
</dbReference>
<feature type="domain" description="Core Histone H2A/H2B/H3" evidence="2">
    <location>
        <begin position="190"/>
        <end position="257"/>
    </location>
</feature>
<evidence type="ECO:0000313" key="4">
    <source>
        <dbReference type="Proteomes" id="UP000807504"/>
    </source>
</evidence>
<proteinExistence type="predicted"/>
<evidence type="ECO:0000259" key="2">
    <source>
        <dbReference type="Pfam" id="PF00125"/>
    </source>
</evidence>
<reference evidence="3" key="1">
    <citation type="journal article" date="2020" name="bioRxiv">
        <title>Chromosome-level reference genome of the European wasp spider Argiope bruennichi: a resource for studies on range expansion and evolutionary adaptation.</title>
        <authorList>
            <person name="Sheffer M.M."/>
            <person name="Hoppe A."/>
            <person name="Krehenwinkel H."/>
            <person name="Uhl G."/>
            <person name="Kuss A.W."/>
            <person name="Jensen L."/>
            <person name="Jensen C."/>
            <person name="Gillespie R.G."/>
            <person name="Hoff K.J."/>
            <person name="Prost S."/>
        </authorList>
    </citation>
    <scope>NUCLEOTIDE SEQUENCE</scope>
</reference>
<dbReference type="Proteomes" id="UP000807504">
    <property type="component" value="Unassembled WGS sequence"/>
</dbReference>
<feature type="compositionally biased region" description="Pro residues" evidence="1">
    <location>
        <begin position="44"/>
        <end position="56"/>
    </location>
</feature>
<evidence type="ECO:0000256" key="1">
    <source>
        <dbReference type="SAM" id="MobiDB-lite"/>
    </source>
</evidence>
<feature type="compositionally biased region" description="Basic residues" evidence="1">
    <location>
        <begin position="129"/>
        <end position="142"/>
    </location>
</feature>
<evidence type="ECO:0000313" key="3">
    <source>
        <dbReference type="EMBL" id="KAF8786390.1"/>
    </source>
</evidence>
<comment type="caution">
    <text evidence="3">The sequence shown here is derived from an EMBL/GenBank/DDBJ whole genome shotgun (WGS) entry which is preliminary data.</text>
</comment>
<dbReference type="GO" id="GO:0003677">
    <property type="term" value="F:DNA binding"/>
    <property type="evidence" value="ECO:0007669"/>
    <property type="project" value="InterPro"/>
</dbReference>
<reference evidence="3" key="2">
    <citation type="submission" date="2020-06" db="EMBL/GenBank/DDBJ databases">
        <authorList>
            <person name="Sheffer M."/>
        </authorList>
    </citation>
    <scope>NUCLEOTIDE SEQUENCE</scope>
</reference>
<protein>
    <recommendedName>
        <fullName evidence="2">Core Histone H2A/H2B/H3 domain-containing protein</fullName>
    </recommendedName>
</protein>
<dbReference type="SUPFAM" id="SSF47113">
    <property type="entry name" value="Histone-fold"/>
    <property type="match status" value="1"/>
</dbReference>
<organism evidence="3 4">
    <name type="scientific">Argiope bruennichi</name>
    <name type="common">Wasp spider</name>
    <name type="synonym">Aranea bruennichi</name>
    <dbReference type="NCBI Taxonomy" id="94029"/>
    <lineage>
        <taxon>Eukaryota</taxon>
        <taxon>Metazoa</taxon>
        <taxon>Ecdysozoa</taxon>
        <taxon>Arthropoda</taxon>
        <taxon>Chelicerata</taxon>
        <taxon>Arachnida</taxon>
        <taxon>Araneae</taxon>
        <taxon>Araneomorphae</taxon>
        <taxon>Entelegynae</taxon>
        <taxon>Araneoidea</taxon>
        <taxon>Araneidae</taxon>
        <taxon>Argiope</taxon>
    </lineage>
</organism>
<accession>A0A8T0FAJ8</accession>
<dbReference type="EMBL" id="JABXBU010000015">
    <property type="protein sequence ID" value="KAF8786390.1"/>
    <property type="molecule type" value="Genomic_DNA"/>
</dbReference>
<dbReference type="Gene3D" id="1.10.20.10">
    <property type="entry name" value="Histone, subunit A"/>
    <property type="match status" value="1"/>
</dbReference>
<dbReference type="Pfam" id="PF00125">
    <property type="entry name" value="Histone"/>
    <property type="match status" value="1"/>
</dbReference>
<keyword evidence="4" id="KW-1185">Reference proteome</keyword>
<dbReference type="GO" id="GO:0046982">
    <property type="term" value="F:protein heterodimerization activity"/>
    <property type="evidence" value="ECO:0007669"/>
    <property type="project" value="InterPro"/>
</dbReference>
<feature type="region of interest" description="Disordered" evidence="1">
    <location>
        <begin position="32"/>
        <end position="69"/>
    </location>
</feature>
<dbReference type="InterPro" id="IPR009072">
    <property type="entry name" value="Histone-fold"/>
</dbReference>